<accession>A0A1H9SA15</accession>
<dbReference type="AlphaFoldDB" id="A0A1H9SA15"/>
<dbReference type="EMBL" id="FOGT01000004">
    <property type="protein sequence ID" value="SER81844.1"/>
    <property type="molecule type" value="Genomic_DNA"/>
</dbReference>
<dbReference type="GO" id="GO:0005506">
    <property type="term" value="F:iron ion binding"/>
    <property type="evidence" value="ECO:0007669"/>
    <property type="project" value="TreeGrafter"/>
</dbReference>
<dbReference type="Proteomes" id="UP000198571">
    <property type="component" value="Unassembled WGS sequence"/>
</dbReference>
<dbReference type="PANTHER" id="PTHR35177">
    <property type="entry name" value="HYDROGENASE MATURATION FACTOR HYBG"/>
    <property type="match status" value="1"/>
</dbReference>
<sequence>MCVGVPAKVIKIEGEKALVDVMGAKMTIGILFVPEVTLNNYVLIHAGQAMVIIEEEYANASIKEWRELLDARDKDFFTS</sequence>
<dbReference type="InterPro" id="IPR019812">
    <property type="entry name" value="Hydgase_assmbl_chp_CS"/>
</dbReference>
<name>A0A1H9SA15_9BACI</name>
<dbReference type="PRINTS" id="PR00445">
    <property type="entry name" value="HUPFHYPC"/>
</dbReference>
<keyword evidence="3" id="KW-1185">Reference proteome</keyword>
<dbReference type="Gene3D" id="2.30.30.140">
    <property type="match status" value="1"/>
</dbReference>
<reference evidence="3" key="1">
    <citation type="submission" date="2016-10" db="EMBL/GenBank/DDBJ databases">
        <authorList>
            <person name="Varghese N."/>
            <person name="Submissions S."/>
        </authorList>
    </citation>
    <scope>NUCLEOTIDE SEQUENCE [LARGE SCALE GENOMIC DNA]</scope>
    <source>
        <strain evidence="3">S9</strain>
    </source>
</reference>
<proteinExistence type="inferred from homology"/>
<dbReference type="STRING" id="1601833.SAMN05518684_104113"/>
<dbReference type="NCBIfam" id="TIGR00074">
    <property type="entry name" value="hypC_hupF"/>
    <property type="match status" value="1"/>
</dbReference>
<evidence type="ECO:0000313" key="3">
    <source>
        <dbReference type="Proteomes" id="UP000198571"/>
    </source>
</evidence>
<dbReference type="SUPFAM" id="SSF159127">
    <property type="entry name" value="HupF/HypC-like"/>
    <property type="match status" value="1"/>
</dbReference>
<protein>
    <submittedName>
        <fullName evidence="2">Hydrogenase expression/formation protein HypC</fullName>
    </submittedName>
</protein>
<dbReference type="PANTHER" id="PTHR35177:SF2">
    <property type="entry name" value="HYDROGENASE MATURATION FACTOR HYBG"/>
    <property type="match status" value="1"/>
</dbReference>
<comment type="similarity">
    <text evidence="1">Belongs to the HupF/HypC family.</text>
</comment>
<organism evidence="2 3">
    <name type="scientific">Salipaludibacillus aurantiacus</name>
    <dbReference type="NCBI Taxonomy" id="1601833"/>
    <lineage>
        <taxon>Bacteria</taxon>
        <taxon>Bacillati</taxon>
        <taxon>Bacillota</taxon>
        <taxon>Bacilli</taxon>
        <taxon>Bacillales</taxon>
        <taxon>Bacillaceae</taxon>
    </lineage>
</organism>
<dbReference type="GO" id="GO:1902670">
    <property type="term" value="F:carbon dioxide binding"/>
    <property type="evidence" value="ECO:0007669"/>
    <property type="project" value="TreeGrafter"/>
</dbReference>
<dbReference type="PROSITE" id="PS01097">
    <property type="entry name" value="HUPF_HYPC"/>
    <property type="match status" value="1"/>
</dbReference>
<evidence type="ECO:0000256" key="1">
    <source>
        <dbReference type="ARBA" id="ARBA00006018"/>
    </source>
</evidence>
<dbReference type="Pfam" id="PF01455">
    <property type="entry name" value="HupF_HypC"/>
    <property type="match status" value="1"/>
</dbReference>
<evidence type="ECO:0000313" key="2">
    <source>
        <dbReference type="EMBL" id="SER81844.1"/>
    </source>
</evidence>
<dbReference type="GO" id="GO:0051604">
    <property type="term" value="P:protein maturation"/>
    <property type="evidence" value="ECO:0007669"/>
    <property type="project" value="TreeGrafter"/>
</dbReference>
<dbReference type="InterPro" id="IPR001109">
    <property type="entry name" value="Hydrogenase_HupF/HypC"/>
</dbReference>
<gene>
    <name evidence="2" type="ORF">SAMN05518684_104113</name>
</gene>
<dbReference type="OrthoDB" id="9806017at2"/>